<reference evidence="2 3" key="1">
    <citation type="submission" date="2019-06" db="EMBL/GenBank/DDBJ databases">
        <authorList>
            <person name="Li J."/>
        </authorList>
    </citation>
    <scope>NUCLEOTIDE SEQUENCE [LARGE SCALE GENOMIC DNA]</scope>
    <source>
        <strain evidence="2 3">LMG 28165</strain>
    </source>
</reference>
<dbReference type="InterPro" id="IPR029044">
    <property type="entry name" value="Nucleotide-diphossugar_trans"/>
</dbReference>
<comment type="caution">
    <text evidence="2">The sequence shown here is derived from an EMBL/GenBank/DDBJ whole genome shotgun (WGS) entry which is preliminary data.</text>
</comment>
<evidence type="ECO:0000259" key="1">
    <source>
        <dbReference type="Pfam" id="PF00535"/>
    </source>
</evidence>
<dbReference type="Gene3D" id="3.90.550.10">
    <property type="entry name" value="Spore Coat Polysaccharide Biosynthesis Protein SpsA, Chain A"/>
    <property type="match status" value="1"/>
</dbReference>
<proteinExistence type="predicted"/>
<protein>
    <submittedName>
        <fullName evidence="2">Glycosyltransferase family 2 protein</fullName>
    </submittedName>
</protein>
<feature type="domain" description="Glycosyltransferase 2-like" evidence="1">
    <location>
        <begin position="45"/>
        <end position="227"/>
    </location>
</feature>
<keyword evidence="2" id="KW-0808">Transferase</keyword>
<evidence type="ECO:0000313" key="3">
    <source>
        <dbReference type="Proteomes" id="UP000312032"/>
    </source>
</evidence>
<dbReference type="PANTHER" id="PTHR43179">
    <property type="entry name" value="RHAMNOSYLTRANSFERASE WBBL"/>
    <property type="match status" value="1"/>
</dbReference>
<organism evidence="2 3">
    <name type="scientific">Corynebacterium tapiri</name>
    <dbReference type="NCBI Taxonomy" id="1448266"/>
    <lineage>
        <taxon>Bacteria</taxon>
        <taxon>Bacillati</taxon>
        <taxon>Actinomycetota</taxon>
        <taxon>Actinomycetes</taxon>
        <taxon>Mycobacteriales</taxon>
        <taxon>Corynebacteriaceae</taxon>
        <taxon>Corynebacterium</taxon>
    </lineage>
</organism>
<sequence length="326" mass="34538">MRAGALEILGAPHRAGRQVPCSIDRIVTQNASKTSGHSSGPALGVVTVTYSPGKHLTAFLDSLAAATTREVEVVLADNGSTDGAPERAAELRPEVSLVPTGGNIGYGAAMNAGVKALQASDGEFVLLSNPDVEFHAGAIDELLACAQRHPQAAAIGPRIVEPDGSTYPSARSVPTLGTGIGHALLAPIWPNNPFSARYHADQDMESERAAGWLSGSCLLVRREAFAQVGGFDESYFMYMEDVDLGDRFGRAGWSNIYCPQAKISHAQGHSTKAHKSSMVPAHHASAFKFQADRHVGAAWWPLRAALWAGLKLRSGLSTRLARRAGR</sequence>
<dbReference type="OrthoDB" id="9771846at2"/>
<evidence type="ECO:0000313" key="2">
    <source>
        <dbReference type="EMBL" id="TNL98430.1"/>
    </source>
</evidence>
<dbReference type="AlphaFoldDB" id="A0A5C4U5A2"/>
<dbReference type="RefSeq" id="WP_139465275.1">
    <property type="nucleotide sequence ID" value="NZ_VDHJ01000005.1"/>
</dbReference>
<dbReference type="GO" id="GO:0016740">
    <property type="term" value="F:transferase activity"/>
    <property type="evidence" value="ECO:0007669"/>
    <property type="project" value="UniProtKB-KW"/>
</dbReference>
<gene>
    <name evidence="2" type="ORF">FHE74_04320</name>
</gene>
<dbReference type="InterPro" id="IPR001173">
    <property type="entry name" value="Glyco_trans_2-like"/>
</dbReference>
<dbReference type="Proteomes" id="UP000312032">
    <property type="component" value="Unassembled WGS sequence"/>
</dbReference>
<dbReference type="PANTHER" id="PTHR43179:SF7">
    <property type="entry name" value="RHAMNOSYLTRANSFERASE WBBL"/>
    <property type="match status" value="1"/>
</dbReference>
<name>A0A5C4U5A2_9CORY</name>
<keyword evidence="3" id="KW-1185">Reference proteome</keyword>
<dbReference type="EMBL" id="VDHJ01000005">
    <property type="protein sequence ID" value="TNL98430.1"/>
    <property type="molecule type" value="Genomic_DNA"/>
</dbReference>
<accession>A0A5C4U5A2</accession>
<dbReference type="Pfam" id="PF00535">
    <property type="entry name" value="Glycos_transf_2"/>
    <property type="match status" value="1"/>
</dbReference>
<dbReference type="SUPFAM" id="SSF53448">
    <property type="entry name" value="Nucleotide-diphospho-sugar transferases"/>
    <property type="match status" value="1"/>
</dbReference>
<dbReference type="CDD" id="cd04186">
    <property type="entry name" value="GT_2_like_c"/>
    <property type="match status" value="1"/>
</dbReference>